<dbReference type="PROSITE" id="PS50102">
    <property type="entry name" value="RRM"/>
    <property type="match status" value="3"/>
</dbReference>
<dbReference type="Pfam" id="PF00076">
    <property type="entry name" value="RRM_1"/>
    <property type="match status" value="3"/>
</dbReference>
<evidence type="ECO:0000313" key="6">
    <source>
        <dbReference type="Proteomes" id="UP000654370"/>
    </source>
</evidence>
<feature type="region of interest" description="Disordered" evidence="3">
    <location>
        <begin position="349"/>
        <end position="375"/>
    </location>
</feature>
<dbReference type="SMART" id="SM00361">
    <property type="entry name" value="RRM_1"/>
    <property type="match status" value="2"/>
</dbReference>
<dbReference type="GO" id="GO:0034063">
    <property type="term" value="P:stress granule assembly"/>
    <property type="evidence" value="ECO:0007669"/>
    <property type="project" value="TreeGrafter"/>
</dbReference>
<feature type="domain" description="RRM" evidence="4">
    <location>
        <begin position="9"/>
        <end position="119"/>
    </location>
</feature>
<dbReference type="SUPFAM" id="SSF54928">
    <property type="entry name" value="RNA-binding domain, RBD"/>
    <property type="match status" value="3"/>
</dbReference>
<dbReference type="GO" id="GO:0003729">
    <property type="term" value="F:mRNA binding"/>
    <property type="evidence" value="ECO:0007669"/>
    <property type="project" value="InterPro"/>
</dbReference>
<dbReference type="AlphaFoldDB" id="A0A8H7PGY1"/>
<dbReference type="InterPro" id="IPR012677">
    <property type="entry name" value="Nucleotide-bd_a/b_plait_sf"/>
</dbReference>
<dbReference type="GO" id="GO:0043488">
    <property type="term" value="P:regulation of mRNA stability"/>
    <property type="evidence" value="ECO:0007669"/>
    <property type="project" value="TreeGrafter"/>
</dbReference>
<sequence length="375" mass="41217">MAADDQQTRTIYVGNLDSRSVHAPNALATVTLFNISFAASNNTALPPTFALTLVETTDLAGACPICPPRKHTTFQYGQQPALSYGFVEYTESAAADKAINEFNGKKIFNHELKVNWAQGPNTGEKQDTSNHFHLFVGDLAPEINNEALSAAFGAFGTLTDAHVMWDQLSGKSRGFGFVVFKEKADAEKALAAMNGQWLGSRAIRCNWANQKGQTATPAPIPGQVLPIETVVNQTPDYVTTVYVGNLPPTLTQEEIAPIFGQFGIVQEIKLQAERGFAFVKLDSHQGAANAIVQLQGANIGGRPTKLSWGKNRENWANYPMGAYQNQVRHRAPNPSYRGQQNWNTMNDYQKMNLPETSPGARMNSQRFGNWPEQRQ</sequence>
<keyword evidence="6" id="KW-1185">Reference proteome</keyword>
<evidence type="ECO:0000313" key="5">
    <source>
        <dbReference type="EMBL" id="KAG2173777.1"/>
    </source>
</evidence>
<protein>
    <recommendedName>
        <fullName evidence="4">RRM domain-containing protein</fullName>
    </recommendedName>
</protein>
<dbReference type="EMBL" id="JAEPQZ010000014">
    <property type="protein sequence ID" value="KAG2173777.1"/>
    <property type="molecule type" value="Genomic_DNA"/>
</dbReference>
<dbReference type="GO" id="GO:0000184">
    <property type="term" value="P:nuclear-transcribed mRNA catabolic process, nonsense-mediated decay"/>
    <property type="evidence" value="ECO:0007669"/>
    <property type="project" value="TreeGrafter"/>
</dbReference>
<dbReference type="InterPro" id="IPR000504">
    <property type="entry name" value="RRM_dom"/>
</dbReference>
<keyword evidence="1 2" id="KW-0694">RNA-binding</keyword>
<comment type="caution">
    <text evidence="5">The sequence shown here is derived from an EMBL/GenBank/DDBJ whole genome shotgun (WGS) entry which is preliminary data.</text>
</comment>
<evidence type="ECO:0000256" key="3">
    <source>
        <dbReference type="SAM" id="MobiDB-lite"/>
    </source>
</evidence>
<dbReference type="GO" id="GO:0010494">
    <property type="term" value="C:cytoplasmic stress granule"/>
    <property type="evidence" value="ECO:0007669"/>
    <property type="project" value="TreeGrafter"/>
</dbReference>
<proteinExistence type="predicted"/>
<dbReference type="SMART" id="SM00360">
    <property type="entry name" value="RRM"/>
    <property type="match status" value="3"/>
</dbReference>
<gene>
    <name evidence="5" type="ORF">INT43_005197</name>
</gene>
<evidence type="ECO:0000256" key="1">
    <source>
        <dbReference type="ARBA" id="ARBA00022884"/>
    </source>
</evidence>
<dbReference type="Proteomes" id="UP000654370">
    <property type="component" value="Unassembled WGS sequence"/>
</dbReference>
<reference evidence="5" key="1">
    <citation type="submission" date="2020-12" db="EMBL/GenBank/DDBJ databases">
        <title>Metabolic potential, ecology and presence of endohyphal bacteria is reflected in genomic diversity of Mucoromycotina.</title>
        <authorList>
            <person name="Muszewska A."/>
            <person name="Okrasinska A."/>
            <person name="Steczkiewicz K."/>
            <person name="Drgas O."/>
            <person name="Orlowska M."/>
            <person name="Perlinska-Lenart U."/>
            <person name="Aleksandrzak-Piekarczyk T."/>
            <person name="Szatraj K."/>
            <person name="Zielenkiewicz U."/>
            <person name="Pilsyk S."/>
            <person name="Malc E."/>
            <person name="Mieczkowski P."/>
            <person name="Kruszewska J.S."/>
            <person name="Biernat P."/>
            <person name="Pawlowska J."/>
        </authorList>
    </citation>
    <scope>NUCLEOTIDE SEQUENCE</scope>
    <source>
        <strain evidence="5">WA0000067209</strain>
    </source>
</reference>
<dbReference type="InterPro" id="IPR035979">
    <property type="entry name" value="RBD_domain_sf"/>
</dbReference>
<accession>A0A8H7PGY1</accession>
<dbReference type="InterPro" id="IPR050825">
    <property type="entry name" value="RBM42_RBP45_47-like"/>
</dbReference>
<dbReference type="Gene3D" id="3.30.70.330">
    <property type="match status" value="3"/>
</dbReference>
<dbReference type="PANTHER" id="PTHR47640:SF5">
    <property type="entry name" value="RRM DOMAIN-CONTAINING PROTEIN"/>
    <property type="match status" value="1"/>
</dbReference>
<evidence type="ECO:0000259" key="4">
    <source>
        <dbReference type="PROSITE" id="PS50102"/>
    </source>
</evidence>
<feature type="domain" description="RRM" evidence="4">
    <location>
        <begin position="132"/>
        <end position="210"/>
    </location>
</feature>
<name>A0A8H7PGY1_MORIS</name>
<evidence type="ECO:0000256" key="2">
    <source>
        <dbReference type="PROSITE-ProRule" id="PRU00176"/>
    </source>
</evidence>
<dbReference type="PANTHER" id="PTHR47640">
    <property type="entry name" value="TRNA SELENOCYSTEINE 1-ASSOCIATED PROTEIN 1-RELATED-RELATED"/>
    <property type="match status" value="1"/>
</dbReference>
<dbReference type="OrthoDB" id="8093034at2759"/>
<dbReference type="InterPro" id="IPR003954">
    <property type="entry name" value="RRM_euk-type"/>
</dbReference>
<feature type="domain" description="RRM" evidence="4">
    <location>
        <begin position="239"/>
        <end position="311"/>
    </location>
</feature>
<organism evidence="5 6">
    <name type="scientific">Mortierella isabellina</name>
    <name type="common">Filamentous fungus</name>
    <name type="synonym">Umbelopsis isabellina</name>
    <dbReference type="NCBI Taxonomy" id="91625"/>
    <lineage>
        <taxon>Eukaryota</taxon>
        <taxon>Fungi</taxon>
        <taxon>Fungi incertae sedis</taxon>
        <taxon>Mucoromycota</taxon>
        <taxon>Mucoromycotina</taxon>
        <taxon>Umbelopsidomycetes</taxon>
        <taxon>Umbelopsidales</taxon>
        <taxon>Umbelopsidaceae</taxon>
        <taxon>Umbelopsis</taxon>
    </lineage>
</organism>